<proteinExistence type="predicted"/>
<evidence type="ECO:0000259" key="2">
    <source>
        <dbReference type="Pfam" id="PF13360"/>
    </source>
</evidence>
<dbReference type="InterPro" id="IPR002372">
    <property type="entry name" value="PQQ_rpt_dom"/>
</dbReference>
<reference evidence="3" key="1">
    <citation type="submission" date="2021-01" db="EMBL/GenBank/DDBJ databases">
        <title>Whole genome shotgun sequence of Actinoplanes capillaceus NBRC 16408.</title>
        <authorList>
            <person name="Komaki H."/>
            <person name="Tamura T."/>
        </authorList>
    </citation>
    <scope>NUCLEOTIDE SEQUENCE [LARGE SCALE GENOMIC DNA]</scope>
    <source>
        <strain evidence="3">NBRC 16408</strain>
    </source>
</reference>
<dbReference type="Gene3D" id="2.140.10.10">
    <property type="entry name" value="Quinoprotein alcohol dehydrogenase-like superfamily"/>
    <property type="match status" value="1"/>
</dbReference>
<dbReference type="InterPro" id="IPR015943">
    <property type="entry name" value="WD40/YVTN_repeat-like_dom_sf"/>
</dbReference>
<dbReference type="Pfam" id="PF13360">
    <property type="entry name" value="PQQ_2"/>
    <property type="match status" value="1"/>
</dbReference>
<accession>A0ABQ3WMW0</accession>
<dbReference type="Gene3D" id="2.130.10.10">
    <property type="entry name" value="YVTN repeat-like/Quinoprotein amine dehydrogenase"/>
    <property type="match status" value="1"/>
</dbReference>
<name>A0ABQ3WMW0_9ACTN</name>
<feature type="signal peptide" evidence="1">
    <location>
        <begin position="1"/>
        <end position="23"/>
    </location>
</feature>
<evidence type="ECO:0000313" key="3">
    <source>
        <dbReference type="EMBL" id="GID47586.1"/>
    </source>
</evidence>
<gene>
    <name evidence="3" type="ORF">Aca07nite_48610</name>
</gene>
<feature type="domain" description="Pyrrolo-quinoline quinone repeat" evidence="2">
    <location>
        <begin position="92"/>
        <end position="243"/>
    </location>
</feature>
<dbReference type="SUPFAM" id="SSF50998">
    <property type="entry name" value="Quinoprotein alcohol dehydrogenase-like"/>
    <property type="match status" value="1"/>
</dbReference>
<protein>
    <recommendedName>
        <fullName evidence="2">Pyrrolo-quinoline quinone repeat domain-containing protein</fullName>
    </recommendedName>
</protein>
<dbReference type="PANTHER" id="PTHR34512:SF30">
    <property type="entry name" value="OUTER MEMBRANE PROTEIN ASSEMBLY FACTOR BAMB"/>
    <property type="match status" value="1"/>
</dbReference>
<dbReference type="PANTHER" id="PTHR34512">
    <property type="entry name" value="CELL SURFACE PROTEIN"/>
    <property type="match status" value="1"/>
</dbReference>
<sequence length="379" mass="40034">MCMLAWFLSATLAAGAAVNPAAAAAAPAWDHPGYDAENSYYNPAEDVINAGSIRRVGKKWQVRLRSSDTSCSGYSAPLLSGGRVVTSDQLGVSAYAADTGRLLWRYDWDDPGDNGTPRLGIADGLVILANNGCNSQSDPDGQLIALDLRSGLPRWRQSTDIPVNDTAVDKGVIVVSGGSPSDEDKVMAFSARDGRTLWTRTKHLSSGVSANGTILLRRTDGSEAAEGESAAVDIVSGRVRWTHKADWTAEAADPDGARFYVRDKQAERLSAVRVTDGQPGWTAPPLLRSMIAIDGNRLYRVSDQGIEALRVTDGKRLWSVPVAADMAQPVRAGGLLYSAGQVRKAADGTVAGPAYDGAVIVAGGRIHQVLDGTLSAYAP</sequence>
<dbReference type="SMART" id="SM00564">
    <property type="entry name" value="PQQ"/>
    <property type="match status" value="3"/>
</dbReference>
<dbReference type="InterPro" id="IPR018391">
    <property type="entry name" value="PQQ_b-propeller_rpt"/>
</dbReference>
<comment type="caution">
    <text evidence="3">The sequence shown here is derived from an EMBL/GenBank/DDBJ whole genome shotgun (WGS) entry which is preliminary data.</text>
</comment>
<evidence type="ECO:0000256" key="1">
    <source>
        <dbReference type="SAM" id="SignalP"/>
    </source>
</evidence>
<dbReference type="InterPro" id="IPR011047">
    <property type="entry name" value="Quinoprotein_ADH-like_sf"/>
</dbReference>
<organism evidence="3">
    <name type="scientific">Actinoplanes campanulatus</name>
    <dbReference type="NCBI Taxonomy" id="113559"/>
    <lineage>
        <taxon>Bacteria</taxon>
        <taxon>Bacillati</taxon>
        <taxon>Actinomycetota</taxon>
        <taxon>Actinomycetes</taxon>
        <taxon>Micromonosporales</taxon>
        <taxon>Micromonosporaceae</taxon>
        <taxon>Actinoplanes</taxon>
    </lineage>
</organism>
<dbReference type="EMBL" id="BOMF01000093">
    <property type="protein sequence ID" value="GID47586.1"/>
    <property type="molecule type" value="Genomic_DNA"/>
</dbReference>
<keyword evidence="1" id="KW-0732">Signal</keyword>
<feature type="chain" id="PRO_5045990218" description="Pyrrolo-quinoline quinone repeat domain-containing protein" evidence="1">
    <location>
        <begin position="24"/>
        <end position="379"/>
    </location>
</feature>